<feature type="compositionally biased region" description="Low complexity" evidence="2">
    <location>
        <begin position="231"/>
        <end position="242"/>
    </location>
</feature>
<gene>
    <name evidence="3" type="ORF">H5411_31505</name>
</gene>
<accession>A0A8E1W4Q0</accession>
<proteinExistence type="predicted"/>
<evidence type="ECO:0000313" key="3">
    <source>
        <dbReference type="EMBL" id="MBB2503652.1"/>
    </source>
</evidence>
<dbReference type="EMBL" id="JACJHR010000057">
    <property type="protein sequence ID" value="MBB2503652.1"/>
    <property type="molecule type" value="Genomic_DNA"/>
</dbReference>
<evidence type="ECO:0000313" key="4">
    <source>
        <dbReference type="Proteomes" id="UP000550260"/>
    </source>
</evidence>
<protein>
    <submittedName>
        <fullName evidence="3">Metallopeptidase</fullName>
    </submittedName>
</protein>
<feature type="compositionally biased region" description="Basic and acidic residues" evidence="2">
    <location>
        <begin position="252"/>
        <end position="261"/>
    </location>
</feature>
<comment type="caution">
    <text evidence="3">The sequence shown here is derived from an EMBL/GenBank/DDBJ whole genome shotgun (WGS) entry which is preliminary data.</text>
</comment>
<dbReference type="Proteomes" id="UP000550260">
    <property type="component" value="Unassembled WGS sequence"/>
</dbReference>
<name>A0A8E1W4Q0_9PSEU</name>
<feature type="coiled-coil region" evidence="1">
    <location>
        <begin position="19"/>
        <end position="53"/>
    </location>
</feature>
<sequence>MQFYVNAVEADMRLLATDRDAAAARAEDLARQLEAARSQIRALNERVDRISRSPIEADALTERLRRMVELAHAEADEITARARAAAEQSWDTARQAAERLRCHHERLVAEVDARRAQMEAEHRELMSRAHQQVEAMTRHAEQRRRDLDEQAAQLRNQVEADFQIAMRARREEARRELADQRAAAHREAQRLIDEATAHAAQIVADAQRRVDDLENRRTQLAAALRTTQQLLADAEPLLAPLPEETDPSSDEQADRTPDVSARRGSVAA</sequence>
<organism evidence="3 4">
    <name type="scientific">Amycolatopsis echigonensis</name>
    <dbReference type="NCBI Taxonomy" id="2576905"/>
    <lineage>
        <taxon>Bacteria</taxon>
        <taxon>Bacillati</taxon>
        <taxon>Actinomycetota</taxon>
        <taxon>Actinomycetes</taxon>
        <taxon>Pseudonocardiales</taxon>
        <taxon>Pseudonocardiaceae</taxon>
        <taxon>Amycolatopsis</taxon>
    </lineage>
</organism>
<feature type="coiled-coil region" evidence="1">
    <location>
        <begin position="108"/>
        <end position="230"/>
    </location>
</feature>
<dbReference type="AlphaFoldDB" id="A0A8E1W4Q0"/>
<keyword evidence="1" id="KW-0175">Coiled coil</keyword>
<feature type="region of interest" description="Disordered" evidence="2">
    <location>
        <begin position="231"/>
        <end position="268"/>
    </location>
</feature>
<reference evidence="3 4" key="1">
    <citation type="submission" date="2020-08" db="EMBL/GenBank/DDBJ databases">
        <title>Amycolatopsis echigonensis JCM 21831.</title>
        <authorList>
            <person name="Tedsree N."/>
            <person name="Kuncharoen N."/>
            <person name="Likhitwitayawuid K."/>
            <person name="Tanasupawat S."/>
        </authorList>
    </citation>
    <scope>NUCLEOTIDE SEQUENCE [LARGE SCALE GENOMIC DNA]</scope>
    <source>
        <strain evidence="3 4">JCM 21831</strain>
    </source>
</reference>
<evidence type="ECO:0000256" key="1">
    <source>
        <dbReference type="SAM" id="Coils"/>
    </source>
</evidence>
<evidence type="ECO:0000256" key="2">
    <source>
        <dbReference type="SAM" id="MobiDB-lite"/>
    </source>
</evidence>